<dbReference type="EMBL" id="JFBX01000594">
    <property type="protein sequence ID" value="KXH34022.1"/>
    <property type="molecule type" value="Genomic_DNA"/>
</dbReference>
<keyword evidence="3" id="KW-1185">Reference proteome</keyword>
<name>A0A135SDN8_9PEZI</name>
<evidence type="ECO:0000256" key="1">
    <source>
        <dbReference type="SAM" id="SignalP"/>
    </source>
</evidence>
<proteinExistence type="predicted"/>
<protein>
    <submittedName>
        <fullName evidence="2">Uncharacterized protein</fullName>
    </submittedName>
</protein>
<comment type="caution">
    <text evidence="2">The sequence shown here is derived from an EMBL/GenBank/DDBJ whole genome shotgun (WGS) entry which is preliminary data.</text>
</comment>
<dbReference type="Proteomes" id="UP000070328">
    <property type="component" value="Unassembled WGS sequence"/>
</dbReference>
<accession>A0A135SDN8</accession>
<feature type="signal peptide" evidence="1">
    <location>
        <begin position="1"/>
        <end position="23"/>
    </location>
</feature>
<sequence length="132" mass="14401">MKFRAILFLAASAFAAPTPEAIAEPAPAPADIGATTKAQRLLCSGLWTGNDLSFGDLKWAMENRRDELQLKAGWWNEVNTACKSTDGRNIAQNGIWITYNHARSSQAKTTLKFNGAVVCSPQSSWKLKCDKA</sequence>
<organism evidence="2 3">
    <name type="scientific">Colletotrichum simmondsii</name>
    <dbReference type="NCBI Taxonomy" id="703756"/>
    <lineage>
        <taxon>Eukaryota</taxon>
        <taxon>Fungi</taxon>
        <taxon>Dikarya</taxon>
        <taxon>Ascomycota</taxon>
        <taxon>Pezizomycotina</taxon>
        <taxon>Sordariomycetes</taxon>
        <taxon>Hypocreomycetidae</taxon>
        <taxon>Glomerellales</taxon>
        <taxon>Glomerellaceae</taxon>
        <taxon>Colletotrichum</taxon>
        <taxon>Colletotrichum acutatum species complex</taxon>
    </lineage>
</organism>
<feature type="chain" id="PRO_5007802098" evidence="1">
    <location>
        <begin position="24"/>
        <end position="132"/>
    </location>
</feature>
<dbReference type="AlphaFoldDB" id="A0A135SDN8"/>
<reference evidence="2 3" key="1">
    <citation type="submission" date="2014-02" db="EMBL/GenBank/DDBJ databases">
        <title>The genome sequence of Colletotrichum simmondsii CBS122122.</title>
        <authorList>
            <person name="Baroncelli R."/>
            <person name="Thon M.R."/>
        </authorList>
    </citation>
    <scope>NUCLEOTIDE SEQUENCE [LARGE SCALE GENOMIC DNA]</scope>
    <source>
        <strain evidence="2 3">CBS122122</strain>
    </source>
</reference>
<dbReference type="OrthoDB" id="4823420at2759"/>
<evidence type="ECO:0000313" key="3">
    <source>
        <dbReference type="Proteomes" id="UP000070328"/>
    </source>
</evidence>
<gene>
    <name evidence="2" type="ORF">CSIM01_02357</name>
</gene>
<evidence type="ECO:0000313" key="2">
    <source>
        <dbReference type="EMBL" id="KXH34022.1"/>
    </source>
</evidence>
<keyword evidence="1" id="KW-0732">Signal</keyword>